<evidence type="ECO:0000313" key="3">
    <source>
        <dbReference type="Proteomes" id="UP001382455"/>
    </source>
</evidence>
<organism evidence="2 3">
    <name type="scientific">Pseudoalteromonas spongiae</name>
    <dbReference type="NCBI Taxonomy" id="298657"/>
    <lineage>
        <taxon>Bacteria</taxon>
        <taxon>Pseudomonadati</taxon>
        <taxon>Pseudomonadota</taxon>
        <taxon>Gammaproteobacteria</taxon>
        <taxon>Alteromonadales</taxon>
        <taxon>Pseudoalteromonadaceae</taxon>
        <taxon>Pseudoalteromonas</taxon>
    </lineage>
</organism>
<accession>A0ABU8EW88</accession>
<dbReference type="Proteomes" id="UP001382455">
    <property type="component" value="Unassembled WGS sequence"/>
</dbReference>
<feature type="domain" description="Cyclic nucleotide-binding" evidence="1">
    <location>
        <begin position="22"/>
        <end position="82"/>
    </location>
</feature>
<reference evidence="2 3" key="1">
    <citation type="submission" date="2023-12" db="EMBL/GenBank/DDBJ databases">
        <title>Friends and Foes: Symbiotic and Algicidal bacterial influence on Karenia brevis blooms.</title>
        <authorList>
            <person name="Fei C."/>
            <person name="Mohamed A.R."/>
            <person name="Booker A."/>
            <person name="Arshad M."/>
            <person name="Klass S."/>
            <person name="Ahn S."/>
            <person name="Gilbert P.M."/>
            <person name="Heil C.A."/>
            <person name="Martinez J.M."/>
            <person name="Amin S.A."/>
        </authorList>
    </citation>
    <scope>NUCLEOTIDE SEQUENCE [LARGE SCALE GENOMIC DNA]</scope>
    <source>
        <strain evidence="2 3">CE15</strain>
    </source>
</reference>
<evidence type="ECO:0000259" key="1">
    <source>
        <dbReference type="PROSITE" id="PS50042"/>
    </source>
</evidence>
<protein>
    <submittedName>
        <fullName evidence="2">Crp/Fnr family transcriptional regulator</fullName>
    </submittedName>
</protein>
<keyword evidence="3" id="KW-1185">Reference proteome</keyword>
<dbReference type="CDD" id="cd00038">
    <property type="entry name" value="CAP_ED"/>
    <property type="match status" value="1"/>
</dbReference>
<sequence length="188" mass="21284">MDMSLSVFLESKGISAAKAALLTKELKPVTFKFNTPLLAQGEHWQDFYIISQGLVRLYYLDSEGKESNKGFFGEGDILAPIAPSAITGPSNFYVETLTEVHGYHMAYAKVVELLKDCSISQCLFHCLTSQLLEDKIERELMFLQQDAKKRYAYFSKKYPALCQQIPLKHIASYLGMTDVTLSRVKNKH</sequence>
<evidence type="ECO:0000313" key="2">
    <source>
        <dbReference type="EMBL" id="MEI4551005.1"/>
    </source>
</evidence>
<proteinExistence type="predicted"/>
<dbReference type="Gene3D" id="2.60.120.10">
    <property type="entry name" value="Jelly Rolls"/>
    <property type="match status" value="1"/>
</dbReference>
<gene>
    <name evidence="2" type="ORF">WAE96_15140</name>
</gene>
<dbReference type="SUPFAM" id="SSF51206">
    <property type="entry name" value="cAMP-binding domain-like"/>
    <property type="match status" value="1"/>
</dbReference>
<dbReference type="RefSeq" id="WP_336436051.1">
    <property type="nucleotide sequence ID" value="NZ_JBAWKS010000002.1"/>
</dbReference>
<dbReference type="InterPro" id="IPR000595">
    <property type="entry name" value="cNMP-bd_dom"/>
</dbReference>
<dbReference type="InterPro" id="IPR018490">
    <property type="entry name" value="cNMP-bd_dom_sf"/>
</dbReference>
<comment type="caution">
    <text evidence="2">The sequence shown here is derived from an EMBL/GenBank/DDBJ whole genome shotgun (WGS) entry which is preliminary data.</text>
</comment>
<name>A0ABU8EW88_9GAMM</name>
<dbReference type="Pfam" id="PF00027">
    <property type="entry name" value="cNMP_binding"/>
    <property type="match status" value="1"/>
</dbReference>
<dbReference type="EMBL" id="JBAWKS010000002">
    <property type="protein sequence ID" value="MEI4551005.1"/>
    <property type="molecule type" value="Genomic_DNA"/>
</dbReference>
<dbReference type="InterPro" id="IPR014710">
    <property type="entry name" value="RmlC-like_jellyroll"/>
</dbReference>
<dbReference type="PROSITE" id="PS50042">
    <property type="entry name" value="CNMP_BINDING_3"/>
    <property type="match status" value="1"/>
</dbReference>